<dbReference type="Proteomes" id="UP000185544">
    <property type="component" value="Chromosome"/>
</dbReference>
<dbReference type="PANTHER" id="PTHR19211:SF14">
    <property type="entry name" value="ATP-BINDING CASSETTE SUB-FAMILY F MEMBER 1"/>
    <property type="match status" value="1"/>
</dbReference>
<accession>A0A1L6MVC1</accession>
<protein>
    <recommendedName>
        <fullName evidence="4">ABC transporter domain-containing protein</fullName>
    </recommendedName>
</protein>
<evidence type="ECO:0008006" key="4">
    <source>
        <dbReference type="Google" id="ProtNLM"/>
    </source>
</evidence>
<dbReference type="STRING" id="1882918.BCY86_01245"/>
<keyword evidence="1" id="KW-0677">Repeat</keyword>
<dbReference type="InterPro" id="IPR050611">
    <property type="entry name" value="ABCF"/>
</dbReference>
<dbReference type="EMBL" id="CP016908">
    <property type="protein sequence ID" value="APR99458.1"/>
    <property type="molecule type" value="Genomic_DNA"/>
</dbReference>
<evidence type="ECO:0000313" key="3">
    <source>
        <dbReference type="Proteomes" id="UP000185544"/>
    </source>
</evidence>
<dbReference type="KEGG" id="pabo:BCY86_01245"/>
<evidence type="ECO:0000313" key="2">
    <source>
        <dbReference type="EMBL" id="APR99458.1"/>
    </source>
</evidence>
<name>A0A1L6MVC1_9BACT</name>
<evidence type="ECO:0000256" key="1">
    <source>
        <dbReference type="ARBA" id="ARBA00022737"/>
    </source>
</evidence>
<gene>
    <name evidence="2" type="ORF">BCY86_01245</name>
</gene>
<dbReference type="SUPFAM" id="SSF52540">
    <property type="entry name" value="P-loop containing nucleoside triphosphate hydrolases"/>
    <property type="match status" value="1"/>
</dbReference>
<dbReference type="PANTHER" id="PTHR19211">
    <property type="entry name" value="ATP-BINDING TRANSPORT PROTEIN-RELATED"/>
    <property type="match status" value="1"/>
</dbReference>
<keyword evidence="3" id="KW-1185">Reference proteome</keyword>
<proteinExistence type="predicted"/>
<reference evidence="2 3" key="1">
    <citation type="submission" date="2016-08" db="EMBL/GenBank/DDBJ databases">
        <title>Identification and validation of antigenic proteins from Pajaroellobacter abortibovis using de-novo genome sequence assembly and reverse vaccinology.</title>
        <authorList>
            <person name="Welly B.T."/>
            <person name="Miller M.R."/>
            <person name="Stott J.L."/>
            <person name="Blanchard M.T."/>
            <person name="Islas-Trejo A.D."/>
            <person name="O'Rourke S.M."/>
            <person name="Young A.E."/>
            <person name="Medrano J.F."/>
            <person name="Van Eenennaam A.L."/>
        </authorList>
    </citation>
    <scope>NUCLEOTIDE SEQUENCE [LARGE SCALE GENOMIC DNA]</scope>
    <source>
        <strain evidence="2 3">BTF92-0548A/99-0131</strain>
    </source>
</reference>
<dbReference type="AlphaFoldDB" id="A0A1L6MVC1"/>
<dbReference type="GO" id="GO:0005524">
    <property type="term" value="F:ATP binding"/>
    <property type="evidence" value="ECO:0007669"/>
    <property type="project" value="TreeGrafter"/>
</dbReference>
<dbReference type="InterPro" id="IPR027417">
    <property type="entry name" value="P-loop_NTPase"/>
</dbReference>
<sequence>MRRGANLKEGHFDQHLRELSEDPTGVEKIQKVRGDFTIDAARQCLGRCRFGGDDPLCLVRLLSGGGRSRLALAKLLLELRSLLFLDESTNHLDIPPTEILEEALLN</sequence>
<dbReference type="Gene3D" id="3.40.50.300">
    <property type="entry name" value="P-loop containing nucleotide triphosphate hydrolases"/>
    <property type="match status" value="1"/>
</dbReference>
<organism evidence="2 3">
    <name type="scientific">Pajaroellobacter abortibovis</name>
    <dbReference type="NCBI Taxonomy" id="1882918"/>
    <lineage>
        <taxon>Bacteria</taxon>
        <taxon>Pseudomonadati</taxon>
        <taxon>Myxococcota</taxon>
        <taxon>Polyangia</taxon>
        <taxon>Polyangiales</taxon>
        <taxon>Polyangiaceae</taxon>
    </lineage>
</organism>